<proteinExistence type="predicted"/>
<sequence>MDDLVQHIVRELSFEGDLGCDITRFETLINAFYQITTGQGVDGSFFAFAWSVILQEPSVYVGILPPGDHSEVYVAPPPRANKKYSGKARETADAGQVASLELVEDSKSRPLEQLRQLYGERLRIAVDSEVLRVTLAGPYARSSTLSPMVYTVLQLVARAKETGISAVDLSNKTGYDSKNCAYLIKQLQEMDLVVKLARAGIGGNFCVLKHFYDTSPMWRRIREEGDKQKDVTTVKSGEQILGTKESLNFGPIDAFHLADLNVLRGRITKLLLNSPDHTHVTKDLVITLGFENPTKTERRFFSTRLNELINLGVIEKITLTNSSTGKTSTQCIRLVKTDVEESAEAKGEAAPPQPGSSMQSDKRFLKSNRTIQWQILEALDKAGPKGMTRTEISDLLDGFDPRIVEHVLQGFNMSRPNPNMFDFGVKVMDETYGRERRHRWFTFKGYKALLDQENINQAEHELPVDLASTGGFTDMPPELFYGTLDRLHRCQDTDAREETTKKKRKPPKNPILPDGTVKRGRPRKHQPSTSKRKREDLAEDNEADSQARPSKRARTATVGGDVGVNTNQGTPFTEPTPRKRGRPPKRKPEGEPPATPTPKKRGRPPKNRTPATAEEQGTQSGGERALSTLTPSVSVQETIPEIPRDMDGLPALSYPEAPGQPVQQEAPLGAGALQRAGDLQPTPPPELRLPTPGLESRELPPPGTRKPNMSHARRDNEFYRVIQEFGGITIVNVKEFADAHVALLGTLAEAREPASGPPGTRVDRRTIDTTLSKLEKDGRIKILKTTLVTPIFTTRKITIAYLSHLEEEKIQAFMSALNRGNPSRTTASTSKKSDQPRDPTAQPPHSIPSLTESAGTADSQDAAIRESIIADPHGHGVPQMYGFIVGKIARARELHLLALRPFKSENTDSPNIISRDARILHLDYFLRDITIADYCSLFSVRSPIEGLSTLVYPESGSSPTLWDVPENILSALGLGASRSRNRLMELLSILEDLRLFTPLRQSQSETPFLTCEQNGTHPSRFGVVSQQSWNTSAANLAPKYWHIRASAPVHLWASSESPPPFWKAFPLRTTAEGEDFWKNLKEVCLRPSFVEKVQTEGEIPPEDQPNFVIRNSLRRDAGWLATYYMSSHQENFLNKFLDNPPLSDDEETKTRLAHLSWVTLAPEHAVKEFYAGALDRRARQLQRRKKEKSVQDKKRALVAQKAAKGKDKRVKLWDQLLANSHPALVGKPLPPRVQRVRSEFLKASSVADEKQWEQSVTAVIQEEAANQPLHITNRPPRPKGPTAIPVPPGSVISAEKSIVQLISEQNKVKNLSEAPAKRRKDKEKSGQPCTFSDDAPTEESKKRRNRFKWNPDFDELAKDASVIIKARCRSRQRMDWSAVTQVFPVLAQNSVRQRIDGLTKDSQPTRAYLQRLEDAWYNLWMRHRGTPQLPDPNPKSVTDFDLVAHLTFLRTHIDKPSLCVFPSSGIGSDSLALPLGIEELLLLDVKETQPVTSAWDFMWSTVTDDRREKQLFSKSMLVDEVNPSVEALYEADEMYVTETVVKMVVGTPNERYAIEPANQLLQRFGDDAVSSVAGCMLERGVFSKTVRDVKKPKPGRPLKISDQNQALLKGPIPRETFRDASSLEELWIEQDEEGVEWREWPLLASDGDMAALIELVSENKIDFKIDTTQAKESRTSVEYNSKKADDVELETTLQIRSHDLSWSSIYTETLEEPPTLSLPTPQSADHGLTRDKRTACCGRNSSGLVDCQGCLNSEIERLSDYLDEAEKACVLEIVSSLNDAGPCGIGKKEILGRIQASHHIDAHGMMDKVTSRHTPLFFWTGYMSVVLVSSTYLQAWSLVVPTSRVMMKPRRWTDINGTQVSEIWEAGLRAVMGMIVSRPAVTQVSR</sequence>
<accession>A0ACB6ZMS6</accession>
<dbReference type="EMBL" id="MU117982">
    <property type="protein sequence ID" value="KAF9650713.1"/>
    <property type="molecule type" value="Genomic_DNA"/>
</dbReference>
<reference evidence="1" key="1">
    <citation type="submission" date="2019-10" db="EMBL/GenBank/DDBJ databases">
        <authorList>
            <consortium name="DOE Joint Genome Institute"/>
            <person name="Kuo A."/>
            <person name="Miyauchi S."/>
            <person name="Kiss E."/>
            <person name="Drula E."/>
            <person name="Kohler A."/>
            <person name="Sanchez-Garcia M."/>
            <person name="Andreopoulos B."/>
            <person name="Barry K.W."/>
            <person name="Bonito G."/>
            <person name="Buee M."/>
            <person name="Carver A."/>
            <person name="Chen C."/>
            <person name="Cichocki N."/>
            <person name="Clum A."/>
            <person name="Culley D."/>
            <person name="Crous P.W."/>
            <person name="Fauchery L."/>
            <person name="Girlanda M."/>
            <person name="Hayes R."/>
            <person name="Keri Z."/>
            <person name="Labutti K."/>
            <person name="Lipzen A."/>
            <person name="Lombard V."/>
            <person name="Magnuson J."/>
            <person name="Maillard F."/>
            <person name="Morin E."/>
            <person name="Murat C."/>
            <person name="Nolan M."/>
            <person name="Ohm R."/>
            <person name="Pangilinan J."/>
            <person name="Pereira M."/>
            <person name="Perotto S."/>
            <person name="Peter M."/>
            <person name="Riley R."/>
            <person name="Sitrit Y."/>
            <person name="Stielow B."/>
            <person name="Szollosi G."/>
            <person name="Zifcakova L."/>
            <person name="Stursova M."/>
            <person name="Spatafora J.W."/>
            <person name="Tedersoo L."/>
            <person name="Vaario L.-M."/>
            <person name="Yamada A."/>
            <person name="Yan M."/>
            <person name="Wang P."/>
            <person name="Xu J."/>
            <person name="Bruns T."/>
            <person name="Baldrian P."/>
            <person name="Vilgalys R."/>
            <person name="Henrissat B."/>
            <person name="Grigoriev I.V."/>
            <person name="Hibbett D."/>
            <person name="Nagy L.G."/>
            <person name="Martin F.M."/>
        </authorList>
    </citation>
    <scope>NUCLEOTIDE SEQUENCE</scope>
    <source>
        <strain evidence="1">P2</strain>
    </source>
</reference>
<comment type="caution">
    <text evidence="1">The sequence shown here is derived from an EMBL/GenBank/DDBJ whole genome shotgun (WGS) entry which is preliminary data.</text>
</comment>
<gene>
    <name evidence="1" type="ORF">BDM02DRAFT_3092681</name>
</gene>
<name>A0ACB6ZMS6_THEGA</name>
<reference evidence="1" key="2">
    <citation type="journal article" date="2020" name="Nat. Commun.">
        <title>Large-scale genome sequencing of mycorrhizal fungi provides insights into the early evolution of symbiotic traits.</title>
        <authorList>
            <person name="Miyauchi S."/>
            <person name="Kiss E."/>
            <person name="Kuo A."/>
            <person name="Drula E."/>
            <person name="Kohler A."/>
            <person name="Sanchez-Garcia M."/>
            <person name="Morin E."/>
            <person name="Andreopoulos B."/>
            <person name="Barry K.W."/>
            <person name="Bonito G."/>
            <person name="Buee M."/>
            <person name="Carver A."/>
            <person name="Chen C."/>
            <person name="Cichocki N."/>
            <person name="Clum A."/>
            <person name="Culley D."/>
            <person name="Crous P.W."/>
            <person name="Fauchery L."/>
            <person name="Girlanda M."/>
            <person name="Hayes R.D."/>
            <person name="Keri Z."/>
            <person name="LaButti K."/>
            <person name="Lipzen A."/>
            <person name="Lombard V."/>
            <person name="Magnuson J."/>
            <person name="Maillard F."/>
            <person name="Murat C."/>
            <person name="Nolan M."/>
            <person name="Ohm R.A."/>
            <person name="Pangilinan J."/>
            <person name="Pereira M.F."/>
            <person name="Perotto S."/>
            <person name="Peter M."/>
            <person name="Pfister S."/>
            <person name="Riley R."/>
            <person name="Sitrit Y."/>
            <person name="Stielow J.B."/>
            <person name="Szollosi G."/>
            <person name="Zifcakova L."/>
            <person name="Stursova M."/>
            <person name="Spatafora J.W."/>
            <person name="Tedersoo L."/>
            <person name="Vaario L.M."/>
            <person name="Yamada A."/>
            <person name="Yan M."/>
            <person name="Wang P."/>
            <person name="Xu J."/>
            <person name="Bruns T."/>
            <person name="Baldrian P."/>
            <person name="Vilgalys R."/>
            <person name="Dunand C."/>
            <person name="Henrissat B."/>
            <person name="Grigoriev I.V."/>
            <person name="Hibbett D."/>
            <person name="Nagy L.G."/>
            <person name="Martin F.M."/>
        </authorList>
    </citation>
    <scope>NUCLEOTIDE SEQUENCE</scope>
    <source>
        <strain evidence="1">P2</strain>
    </source>
</reference>
<dbReference type="Proteomes" id="UP000886501">
    <property type="component" value="Unassembled WGS sequence"/>
</dbReference>
<keyword evidence="2" id="KW-1185">Reference proteome</keyword>
<evidence type="ECO:0000313" key="1">
    <source>
        <dbReference type="EMBL" id="KAF9650713.1"/>
    </source>
</evidence>
<evidence type="ECO:0000313" key="2">
    <source>
        <dbReference type="Proteomes" id="UP000886501"/>
    </source>
</evidence>
<organism evidence="1 2">
    <name type="scientific">Thelephora ganbajun</name>
    <name type="common">Ganba fungus</name>
    <dbReference type="NCBI Taxonomy" id="370292"/>
    <lineage>
        <taxon>Eukaryota</taxon>
        <taxon>Fungi</taxon>
        <taxon>Dikarya</taxon>
        <taxon>Basidiomycota</taxon>
        <taxon>Agaricomycotina</taxon>
        <taxon>Agaricomycetes</taxon>
        <taxon>Thelephorales</taxon>
        <taxon>Thelephoraceae</taxon>
        <taxon>Thelephora</taxon>
    </lineage>
</organism>
<protein>
    <submittedName>
        <fullName evidence="1">Uncharacterized protein</fullName>
    </submittedName>
</protein>